<evidence type="ECO:0000256" key="1">
    <source>
        <dbReference type="ARBA" id="ARBA00004123"/>
    </source>
</evidence>
<evidence type="ECO:0000313" key="13">
    <source>
        <dbReference type="EMBL" id="VDL98508.1"/>
    </source>
</evidence>
<gene>
    <name evidence="13" type="ORF">SSLN_LOCUS12123</name>
</gene>
<keyword evidence="9" id="KW-0012">Acyltransferase</keyword>
<evidence type="ECO:0000256" key="3">
    <source>
        <dbReference type="ARBA" id="ARBA00012156"/>
    </source>
</evidence>
<accession>A0A183T6M3</accession>
<dbReference type="Pfam" id="PF00814">
    <property type="entry name" value="TsaD"/>
    <property type="match status" value="1"/>
</dbReference>
<dbReference type="PANTHER" id="PTHR11735:SF14">
    <property type="entry name" value="TRNA N6-ADENOSINE THREONYLCARBAMOYLTRANSFERASE"/>
    <property type="match status" value="1"/>
</dbReference>
<keyword evidence="7" id="KW-0479">Metal-binding</keyword>
<keyword evidence="14" id="KW-1185">Reference proteome</keyword>
<dbReference type="GO" id="GO:0046872">
    <property type="term" value="F:metal ion binding"/>
    <property type="evidence" value="ECO:0007669"/>
    <property type="project" value="UniProtKB-KW"/>
</dbReference>
<feature type="domain" description="Gcp-like" evidence="12">
    <location>
        <begin position="30"/>
        <end position="260"/>
    </location>
</feature>
<dbReference type="AlphaFoldDB" id="A0A183T6M3"/>
<evidence type="ECO:0000256" key="10">
    <source>
        <dbReference type="ARBA" id="ARBA00030439"/>
    </source>
</evidence>
<proteinExistence type="predicted"/>
<evidence type="ECO:0000313" key="14">
    <source>
        <dbReference type="Proteomes" id="UP000275846"/>
    </source>
</evidence>
<dbReference type="Proteomes" id="UP000275846">
    <property type="component" value="Unassembled WGS sequence"/>
</dbReference>
<reference evidence="15" key="1">
    <citation type="submission" date="2016-06" db="UniProtKB">
        <authorList>
            <consortium name="WormBaseParasite"/>
        </authorList>
    </citation>
    <scope>IDENTIFICATION</scope>
</reference>
<dbReference type="PRINTS" id="PR00789">
    <property type="entry name" value="OSIALOPTASE"/>
</dbReference>
<protein>
    <recommendedName>
        <fullName evidence="3">N(6)-L-threonylcarbamoyladenine synthase</fullName>
        <ecNumber evidence="3">2.3.1.234</ecNumber>
    </recommendedName>
    <alternativeName>
        <fullName evidence="10">N6-L-threonylcarbamoyladenine synthase</fullName>
    </alternativeName>
</protein>
<comment type="catalytic activity">
    <reaction evidence="11">
        <text>L-threonylcarbamoyladenylate + adenosine(37) in tRNA = N(6)-L-threonylcarbamoyladenosine(37) in tRNA + AMP + H(+)</text>
        <dbReference type="Rhea" id="RHEA:37059"/>
        <dbReference type="Rhea" id="RHEA-COMP:10162"/>
        <dbReference type="Rhea" id="RHEA-COMP:10163"/>
        <dbReference type="ChEBI" id="CHEBI:15378"/>
        <dbReference type="ChEBI" id="CHEBI:73682"/>
        <dbReference type="ChEBI" id="CHEBI:74411"/>
        <dbReference type="ChEBI" id="CHEBI:74418"/>
        <dbReference type="ChEBI" id="CHEBI:456215"/>
        <dbReference type="EC" id="2.3.1.234"/>
    </reaction>
</comment>
<reference evidence="13 14" key="2">
    <citation type="submission" date="2018-11" db="EMBL/GenBank/DDBJ databases">
        <authorList>
            <consortium name="Pathogen Informatics"/>
        </authorList>
    </citation>
    <scope>NUCLEOTIDE SEQUENCE [LARGE SCALE GENOMIC DNA]</scope>
    <source>
        <strain evidence="13 14">NST_G2</strain>
    </source>
</reference>
<keyword evidence="8" id="KW-0539">Nucleus</keyword>
<evidence type="ECO:0000256" key="4">
    <source>
        <dbReference type="ARBA" id="ARBA00022490"/>
    </source>
</evidence>
<dbReference type="GO" id="GO:0005634">
    <property type="term" value="C:nucleus"/>
    <property type="evidence" value="ECO:0007669"/>
    <property type="project" value="UniProtKB-SubCell"/>
</dbReference>
<dbReference type="WBParaSite" id="SSLN_0001257601-mRNA-1">
    <property type="protein sequence ID" value="SSLN_0001257601-mRNA-1"/>
    <property type="gene ID" value="SSLN_0001257601"/>
</dbReference>
<evidence type="ECO:0000256" key="8">
    <source>
        <dbReference type="ARBA" id="ARBA00023242"/>
    </source>
</evidence>
<organism evidence="15">
    <name type="scientific">Schistocephalus solidus</name>
    <name type="common">Tapeworm</name>
    <dbReference type="NCBI Taxonomy" id="70667"/>
    <lineage>
        <taxon>Eukaryota</taxon>
        <taxon>Metazoa</taxon>
        <taxon>Spiralia</taxon>
        <taxon>Lophotrochozoa</taxon>
        <taxon>Platyhelminthes</taxon>
        <taxon>Cestoda</taxon>
        <taxon>Eucestoda</taxon>
        <taxon>Diphyllobothriidea</taxon>
        <taxon>Diphyllobothriidae</taxon>
        <taxon>Schistocephalus</taxon>
    </lineage>
</organism>
<dbReference type="SUPFAM" id="SSF53067">
    <property type="entry name" value="Actin-like ATPase domain"/>
    <property type="match status" value="2"/>
</dbReference>
<dbReference type="Gene3D" id="3.30.420.40">
    <property type="match status" value="2"/>
</dbReference>
<evidence type="ECO:0000256" key="2">
    <source>
        <dbReference type="ARBA" id="ARBA00004496"/>
    </source>
</evidence>
<dbReference type="CDD" id="cd24132">
    <property type="entry name" value="ASKHA_NBD_OSGEP_like_euk"/>
    <property type="match status" value="1"/>
</dbReference>
<dbReference type="InterPro" id="IPR043129">
    <property type="entry name" value="ATPase_NBD"/>
</dbReference>
<evidence type="ECO:0000256" key="6">
    <source>
        <dbReference type="ARBA" id="ARBA00022694"/>
    </source>
</evidence>
<evidence type="ECO:0000256" key="5">
    <source>
        <dbReference type="ARBA" id="ARBA00022679"/>
    </source>
</evidence>
<dbReference type="NCBIfam" id="TIGR00329">
    <property type="entry name" value="gcp_kae1"/>
    <property type="match status" value="1"/>
</dbReference>
<evidence type="ECO:0000259" key="12">
    <source>
        <dbReference type="Pfam" id="PF00814"/>
    </source>
</evidence>
<keyword evidence="6" id="KW-0819">tRNA processing</keyword>
<dbReference type="GO" id="GO:0000408">
    <property type="term" value="C:EKC/KEOPS complex"/>
    <property type="evidence" value="ECO:0007669"/>
    <property type="project" value="TreeGrafter"/>
</dbReference>
<dbReference type="InterPro" id="IPR017861">
    <property type="entry name" value="KAE1/TsaD"/>
</dbReference>
<comment type="subcellular location">
    <subcellularLocation>
        <location evidence="2">Cytoplasm</location>
    </subcellularLocation>
    <subcellularLocation>
        <location evidence="1">Nucleus</location>
    </subcellularLocation>
</comment>
<dbReference type="GO" id="GO:0002949">
    <property type="term" value="P:tRNA threonylcarbamoyladenosine modification"/>
    <property type="evidence" value="ECO:0007669"/>
    <property type="project" value="UniProtKB-ARBA"/>
</dbReference>
<keyword evidence="4" id="KW-0963">Cytoplasm</keyword>
<dbReference type="EMBL" id="UYSU01037039">
    <property type="protein sequence ID" value="VDL98508.1"/>
    <property type="molecule type" value="Genomic_DNA"/>
</dbReference>
<dbReference type="GO" id="GO:0061711">
    <property type="term" value="F:tRNA N(6)-L-threonylcarbamoyladenine synthase activity"/>
    <property type="evidence" value="ECO:0007669"/>
    <property type="project" value="UniProtKB-EC"/>
</dbReference>
<dbReference type="EC" id="2.3.1.234" evidence="3"/>
<dbReference type="GO" id="GO:0005737">
    <property type="term" value="C:cytoplasm"/>
    <property type="evidence" value="ECO:0007669"/>
    <property type="project" value="UniProtKB-SubCell"/>
</dbReference>
<dbReference type="STRING" id="70667.A0A183T6M3"/>
<keyword evidence="5" id="KW-0808">Transferase</keyword>
<evidence type="ECO:0000256" key="11">
    <source>
        <dbReference type="ARBA" id="ARBA00048117"/>
    </source>
</evidence>
<evidence type="ECO:0000256" key="7">
    <source>
        <dbReference type="ARBA" id="ARBA00022723"/>
    </source>
</evidence>
<name>A0A183T6M3_SCHSO</name>
<evidence type="ECO:0000256" key="9">
    <source>
        <dbReference type="ARBA" id="ARBA00023315"/>
    </source>
</evidence>
<dbReference type="OrthoDB" id="10254073at2759"/>
<dbReference type="InterPro" id="IPR000905">
    <property type="entry name" value="Gcp-like_dom"/>
</dbReference>
<sequence>MVLILGMEGSANKLGVGVVRDGEVLSNPRVTYVTPPGQGFKPTETARHHQSHVVQVVKRALDEAKVTPEELDAIAYTKGPGMGGPLQVVAIVARVLAQLWNKPIIGVNHCVAHIEMGRQVTGAKSPIVLYVSGGNTQVIAFSGGKYRIFGETLDIALGNCLDSRFARVINLSNDPSPGFNIEKAAREGVKFYELPYAVKGMDVSFAGILSYLKERAPKLLSSGEYTQADLCFSLQETVFAMVVEITERAMAHCDTKVCCIYVYEPSPLFWFLPYLESLSNKLHIFANFRISDRCWCADRRFSLSFGQLVSLCSCDEFSE</sequence>
<dbReference type="PANTHER" id="PTHR11735">
    <property type="entry name" value="TRNA N6-ADENOSINE THREONYLCARBAMOYLTRANSFERASE"/>
    <property type="match status" value="1"/>
</dbReference>
<dbReference type="FunFam" id="3.30.420.40:FF:000295">
    <property type="entry name" value="Probable tRNA N6-adenosine threonylcarbamoyltransferase"/>
    <property type="match status" value="1"/>
</dbReference>
<evidence type="ECO:0000313" key="15">
    <source>
        <dbReference type="WBParaSite" id="SSLN_0001257601-mRNA-1"/>
    </source>
</evidence>
<dbReference type="FunFam" id="3.30.420.40:FF:000038">
    <property type="entry name" value="Probable tRNA N6-adenosine threonylcarbamoyltransferase"/>
    <property type="match status" value="1"/>
</dbReference>